<dbReference type="OrthoDB" id="311094at2759"/>
<dbReference type="GO" id="GO:0015631">
    <property type="term" value="F:tubulin binding"/>
    <property type="evidence" value="ECO:0007669"/>
    <property type="project" value="InterPro"/>
</dbReference>
<accession>A0A1R2BXS6</accession>
<dbReference type="InterPro" id="IPR011992">
    <property type="entry name" value="EF-hand-dom_pair"/>
</dbReference>
<dbReference type="EMBL" id="MPUH01000381">
    <property type="protein sequence ID" value="OMJ81417.1"/>
    <property type="molecule type" value="Genomic_DNA"/>
</dbReference>
<reference evidence="2 3" key="1">
    <citation type="submission" date="2016-11" db="EMBL/GenBank/DDBJ databases">
        <title>The macronuclear genome of Stentor coeruleus: a giant cell with tiny introns.</title>
        <authorList>
            <person name="Slabodnick M."/>
            <person name="Ruby J.G."/>
            <person name="Reiff S.B."/>
            <person name="Swart E.C."/>
            <person name="Gosai S."/>
            <person name="Prabakaran S."/>
            <person name="Witkowska E."/>
            <person name="Larue G.E."/>
            <person name="Fisher S."/>
            <person name="Freeman R.M."/>
            <person name="Gunawardena J."/>
            <person name="Chu W."/>
            <person name="Stover N.A."/>
            <person name="Gregory B.D."/>
            <person name="Nowacki M."/>
            <person name="Derisi J."/>
            <person name="Roy S.W."/>
            <person name="Marshall W.F."/>
            <person name="Sood P."/>
        </authorList>
    </citation>
    <scope>NUCLEOTIDE SEQUENCE [LARGE SCALE GENOMIC DNA]</scope>
    <source>
        <strain evidence="2">WM001</strain>
    </source>
</reference>
<dbReference type="InterPro" id="IPR008907">
    <property type="entry name" value="TPP/p25"/>
</dbReference>
<dbReference type="PANTHER" id="PTHR12932">
    <property type="entry name" value="P25 ALPHA-RELATED"/>
    <property type="match status" value="1"/>
</dbReference>
<sequence length="651" mass="74141">MSIKREKSELEGILFKVFMNYSVFGARYNMNYLRVQKFISMCVDAGLIDSKITPQSLDLLFRKVNNRNPNMTFPTFLEITLKLAEMRDPMNFRKNPVEVYSQLITQHFLPLAGLLQEKREEVTDDSLVISEDCKLIMHSIFKGLKYIYVRNFPWEFKPSDDISTQSQKSLELLLREFDIYPALMTKNKVHAIWRDIVIMQSNKFPPALSLLPEGIEDRGECLTLSKFVLLIYLCSVFGYQDSHTAASSSSEKLLILLERIELSRSDPISISNSLLPPEDVIQIILDHEPSEASVLDIEDDNVSVISLDQEGALVADKYLPRLQSIFQVYCAYGDPLNIKRMKSSNLLKLLKNAGVIGDAWATSSIDSASSRKSQQPGLISAVEVDLIFSRLTGIKKQMSKTKKITASIEFQKFLKTLELISRKVFPEMSLQESLNKLLEDHIMKLADQLSEERATNSKIIQEIMEEFKNDDVIECLSLVQRSVFYYYKAYAGVNYEMNFHGFIKFCKDFEIFPDIVTKSKLLRIFKTLAGITSENLDLSVQSYSSLDENIPINEDVIDDKLFVEALALISAEINYVDPNPGPVAKICWFIERLSQSDGPEKVVKKMGHNRTTTGDGPDLIALLKAKYPDILDHTEARRPTFQDLAFLIPIS</sequence>
<dbReference type="AlphaFoldDB" id="A0A1R2BXS6"/>
<dbReference type="GO" id="GO:0032273">
    <property type="term" value="P:positive regulation of protein polymerization"/>
    <property type="evidence" value="ECO:0007669"/>
    <property type="project" value="TreeGrafter"/>
</dbReference>
<evidence type="ECO:0000313" key="2">
    <source>
        <dbReference type="EMBL" id="OMJ81417.1"/>
    </source>
</evidence>
<organism evidence="2 3">
    <name type="scientific">Stentor coeruleus</name>
    <dbReference type="NCBI Taxonomy" id="5963"/>
    <lineage>
        <taxon>Eukaryota</taxon>
        <taxon>Sar</taxon>
        <taxon>Alveolata</taxon>
        <taxon>Ciliophora</taxon>
        <taxon>Postciliodesmatophora</taxon>
        <taxon>Heterotrichea</taxon>
        <taxon>Heterotrichida</taxon>
        <taxon>Stentoridae</taxon>
        <taxon>Stentor</taxon>
    </lineage>
</organism>
<dbReference type="SUPFAM" id="SSF47473">
    <property type="entry name" value="EF-hand"/>
    <property type="match status" value="2"/>
</dbReference>
<comment type="similarity">
    <text evidence="1">Belongs to the TPPP family.</text>
</comment>
<proteinExistence type="inferred from homology"/>
<gene>
    <name evidence="2" type="ORF">SteCoe_18091</name>
</gene>
<dbReference type="PANTHER" id="PTHR12932:SF9">
    <property type="entry name" value="TUBULIN POLYMERIZATION-PROMOTING PROTEIN HOMOLOG"/>
    <property type="match status" value="1"/>
</dbReference>
<comment type="caution">
    <text evidence="2">The sequence shown here is derived from an EMBL/GenBank/DDBJ whole genome shotgun (WGS) entry which is preliminary data.</text>
</comment>
<dbReference type="Pfam" id="PF05517">
    <property type="entry name" value="p25-alpha"/>
    <property type="match status" value="1"/>
</dbReference>
<keyword evidence="3" id="KW-1185">Reference proteome</keyword>
<dbReference type="GO" id="GO:0046785">
    <property type="term" value="P:microtubule polymerization"/>
    <property type="evidence" value="ECO:0007669"/>
    <property type="project" value="InterPro"/>
</dbReference>
<evidence type="ECO:0000313" key="3">
    <source>
        <dbReference type="Proteomes" id="UP000187209"/>
    </source>
</evidence>
<dbReference type="Proteomes" id="UP000187209">
    <property type="component" value="Unassembled WGS sequence"/>
</dbReference>
<protein>
    <submittedName>
        <fullName evidence="2">Uncharacterized protein</fullName>
    </submittedName>
</protein>
<dbReference type="GO" id="GO:0005874">
    <property type="term" value="C:microtubule"/>
    <property type="evidence" value="ECO:0007669"/>
    <property type="project" value="TreeGrafter"/>
</dbReference>
<dbReference type="GO" id="GO:0001578">
    <property type="term" value="P:microtubule bundle formation"/>
    <property type="evidence" value="ECO:0007669"/>
    <property type="project" value="TreeGrafter"/>
</dbReference>
<dbReference type="Gene3D" id="1.10.238.10">
    <property type="entry name" value="EF-hand"/>
    <property type="match status" value="2"/>
</dbReference>
<name>A0A1R2BXS6_9CILI</name>
<evidence type="ECO:0000256" key="1">
    <source>
        <dbReference type="ARBA" id="ARBA00010994"/>
    </source>
</evidence>